<evidence type="ECO:0000313" key="10">
    <source>
        <dbReference type="EMBL" id="CDW75743.1"/>
    </source>
</evidence>
<dbReference type="AlphaFoldDB" id="A0A078A2H9"/>
<sequence length="767" mass="88648">MILGVSIIFVQFGGELVYQKYFKKDREFQMQTEQQVEERKNKFSEEDKLNEDINKDIAKNKKGVLGSWSEARQKRLEKIKQSKERPSAPLLEELKEKPGYKEIKTRKLDTEEQQLVDLFDEEVDYAEHKAREHQRQLLQKRPHPSLSSNNDKSDEVHYEPQKKRLKIFNAKEFQQQHDHMYLQNLPLADMYERSYMHKENICNVIVSNKYEYIFTMSVDGFLKFWKKIQGGIEFVKTFRAHLGKITGCSLSSNETRLATVSGKDCSLKMFDVVNFDLMHMIKLKFIPDCCEYNVPKIYVVKAETAEGQVIKVIKDIHYSPIRSMKFCHDLDIVISTDENGIIEYWDPETYELVKQKTCALSLALSSDEQRIAIYCKNRQIKVFEIGSGKLILTIDESLNKYIEDQSSNKSKLELLYLDKLDFERRLAVEKDIDKQWEYKARDHTNQLSVLPSIYFDETDTFLYFGSLMGIKIFNVKSQKLARIVGKVENTERFLQIGCYQGKPTRMMNIVGQVNSGYGGKSAQEKEKDPTFVCSAFKKNRFYLFTQREPEDVETQPQTSAQQSLPNQGMNQGRDVFNEKVGKDAIDEANAAGSSRGGSKQLPEKVIIYTSFGELHCQLYPNQCPKTIENFTQLAKTGYYNNVIFHRVIKSFMLQTGDPDGDGTGGESIWGYEFEDEICEELNHSQPFMLSMANHGPNTNGSQFFITVVPCPWLDGKHTVFGRVTRGMDIAQQIEQTRTDDKDKPLMDIKIQTVKVFDPTHPLNDAQK</sequence>
<dbReference type="SUPFAM" id="SSF50891">
    <property type="entry name" value="Cyclophilin-like"/>
    <property type="match status" value="1"/>
</dbReference>
<evidence type="ECO:0000256" key="8">
    <source>
        <dbReference type="SAM" id="MobiDB-lite"/>
    </source>
</evidence>
<feature type="region of interest" description="Disordered" evidence="8">
    <location>
        <begin position="548"/>
        <end position="573"/>
    </location>
</feature>
<dbReference type="Pfam" id="PF00400">
    <property type="entry name" value="WD40"/>
    <property type="match status" value="1"/>
</dbReference>
<keyword evidence="5" id="KW-0697">Rotamase</keyword>
<gene>
    <name evidence="10" type="primary">Contig3926.g4197</name>
    <name evidence="10" type="ORF">STYLEM_4738</name>
</gene>
<dbReference type="PRINTS" id="PR00153">
    <property type="entry name" value="CSAPPISMRASE"/>
</dbReference>
<dbReference type="OrthoDB" id="271386at2759"/>
<accession>A0A078A2H9</accession>
<feature type="compositionally biased region" description="Polar residues" evidence="8">
    <location>
        <begin position="554"/>
        <end position="570"/>
    </location>
</feature>
<dbReference type="Gene3D" id="2.40.100.10">
    <property type="entry name" value="Cyclophilin-like"/>
    <property type="match status" value="1"/>
</dbReference>
<reference evidence="10 11" key="1">
    <citation type="submission" date="2014-06" db="EMBL/GenBank/DDBJ databases">
        <authorList>
            <person name="Swart Estienne"/>
        </authorList>
    </citation>
    <scope>NUCLEOTIDE SEQUENCE [LARGE SCALE GENOMIC DNA]</scope>
    <source>
        <strain evidence="10 11">130c</strain>
    </source>
</reference>
<dbReference type="SUPFAM" id="SSF50978">
    <property type="entry name" value="WD40 repeat-like"/>
    <property type="match status" value="1"/>
</dbReference>
<dbReference type="PROSITE" id="PS50072">
    <property type="entry name" value="CSA_PPIASE_2"/>
    <property type="match status" value="1"/>
</dbReference>
<proteinExistence type="predicted"/>
<feature type="domain" description="PPIase cyclophilin-type" evidence="9">
    <location>
        <begin position="601"/>
        <end position="755"/>
    </location>
</feature>
<evidence type="ECO:0000259" key="9">
    <source>
        <dbReference type="PROSITE" id="PS50072"/>
    </source>
</evidence>
<evidence type="ECO:0000256" key="2">
    <source>
        <dbReference type="ARBA" id="ARBA00013194"/>
    </source>
</evidence>
<dbReference type="OMA" id="GMVEYWR"/>
<dbReference type="GO" id="GO:0005634">
    <property type="term" value="C:nucleus"/>
    <property type="evidence" value="ECO:0007669"/>
    <property type="project" value="UniProtKB-ARBA"/>
</dbReference>
<feature type="region of interest" description="Disordered" evidence="8">
    <location>
        <begin position="130"/>
        <end position="158"/>
    </location>
</feature>
<dbReference type="SMART" id="SM00320">
    <property type="entry name" value="WD40"/>
    <property type="match status" value="4"/>
</dbReference>
<dbReference type="GO" id="GO:0003755">
    <property type="term" value="F:peptidyl-prolyl cis-trans isomerase activity"/>
    <property type="evidence" value="ECO:0007669"/>
    <property type="project" value="UniProtKB-KW"/>
</dbReference>
<dbReference type="Gene3D" id="2.130.10.10">
    <property type="entry name" value="YVTN repeat-like/Quinoprotein amine dehydrogenase"/>
    <property type="match status" value="2"/>
</dbReference>
<dbReference type="PROSITE" id="PS50082">
    <property type="entry name" value="WD_REPEATS_2"/>
    <property type="match status" value="1"/>
</dbReference>
<dbReference type="InterPro" id="IPR020892">
    <property type="entry name" value="Cyclophilin-type_PPIase_CS"/>
</dbReference>
<dbReference type="Pfam" id="PF00160">
    <property type="entry name" value="Pro_isomerase"/>
    <property type="match status" value="1"/>
</dbReference>
<evidence type="ECO:0000256" key="7">
    <source>
        <dbReference type="PROSITE-ProRule" id="PRU00221"/>
    </source>
</evidence>
<evidence type="ECO:0000256" key="5">
    <source>
        <dbReference type="ARBA" id="ARBA00023110"/>
    </source>
</evidence>
<organism evidence="10 11">
    <name type="scientific">Stylonychia lemnae</name>
    <name type="common">Ciliate</name>
    <dbReference type="NCBI Taxonomy" id="5949"/>
    <lineage>
        <taxon>Eukaryota</taxon>
        <taxon>Sar</taxon>
        <taxon>Alveolata</taxon>
        <taxon>Ciliophora</taxon>
        <taxon>Intramacronucleata</taxon>
        <taxon>Spirotrichea</taxon>
        <taxon>Stichotrichia</taxon>
        <taxon>Sporadotrichida</taxon>
        <taxon>Oxytrichidae</taxon>
        <taxon>Stylonychinae</taxon>
        <taxon>Stylonychia</taxon>
    </lineage>
</organism>
<evidence type="ECO:0000313" key="11">
    <source>
        <dbReference type="Proteomes" id="UP000039865"/>
    </source>
</evidence>
<protein>
    <recommendedName>
        <fullName evidence="2">peptidylprolyl isomerase</fullName>
        <ecNumber evidence="2">5.2.1.8</ecNumber>
    </recommendedName>
</protein>
<keyword evidence="3 7" id="KW-0853">WD repeat</keyword>
<dbReference type="PANTHER" id="PTHR45625">
    <property type="entry name" value="PEPTIDYL-PROLYL CIS-TRANS ISOMERASE-RELATED"/>
    <property type="match status" value="1"/>
</dbReference>
<dbReference type="PROSITE" id="PS00170">
    <property type="entry name" value="CSA_PPIASE_1"/>
    <property type="match status" value="1"/>
</dbReference>
<dbReference type="GO" id="GO:0006457">
    <property type="term" value="P:protein folding"/>
    <property type="evidence" value="ECO:0007669"/>
    <property type="project" value="InterPro"/>
</dbReference>
<evidence type="ECO:0000256" key="6">
    <source>
        <dbReference type="ARBA" id="ARBA00023235"/>
    </source>
</evidence>
<dbReference type="FunCoup" id="A0A078A2H9">
    <property type="interactions" value="574"/>
</dbReference>
<name>A0A078A2H9_STYLE</name>
<dbReference type="EMBL" id="CCKQ01004582">
    <property type="protein sequence ID" value="CDW75743.1"/>
    <property type="molecule type" value="Genomic_DNA"/>
</dbReference>
<feature type="repeat" description="WD" evidence="7">
    <location>
        <begin position="314"/>
        <end position="355"/>
    </location>
</feature>
<evidence type="ECO:0000256" key="3">
    <source>
        <dbReference type="ARBA" id="ARBA00022574"/>
    </source>
</evidence>
<evidence type="ECO:0000256" key="1">
    <source>
        <dbReference type="ARBA" id="ARBA00000971"/>
    </source>
</evidence>
<dbReference type="InterPro" id="IPR002130">
    <property type="entry name" value="Cyclophilin-type_PPIase_dom"/>
</dbReference>
<dbReference type="InterPro" id="IPR029000">
    <property type="entry name" value="Cyclophilin-like_dom_sf"/>
</dbReference>
<dbReference type="FunFam" id="2.40.100.10:FF:000003">
    <property type="entry name" value="Peptidylprolyl isomerase domain and WD repeat-containing 1"/>
    <property type="match status" value="1"/>
</dbReference>
<dbReference type="InterPro" id="IPR036322">
    <property type="entry name" value="WD40_repeat_dom_sf"/>
</dbReference>
<dbReference type="EC" id="5.2.1.8" evidence="2"/>
<dbReference type="PANTHER" id="PTHR45625:SF4">
    <property type="entry name" value="PEPTIDYLPROLYL ISOMERASE DOMAIN AND WD REPEAT-CONTAINING PROTEIN 1"/>
    <property type="match status" value="1"/>
</dbReference>
<dbReference type="InterPro" id="IPR044666">
    <property type="entry name" value="Cyclophilin_A-like"/>
</dbReference>
<dbReference type="InParanoid" id="A0A078A2H9"/>
<keyword evidence="4" id="KW-0677">Repeat</keyword>
<keyword evidence="11" id="KW-1185">Reference proteome</keyword>
<evidence type="ECO:0000256" key="4">
    <source>
        <dbReference type="ARBA" id="ARBA00022737"/>
    </source>
</evidence>
<keyword evidence="6 10" id="KW-0413">Isomerase</keyword>
<dbReference type="Proteomes" id="UP000039865">
    <property type="component" value="Unassembled WGS sequence"/>
</dbReference>
<dbReference type="InterPro" id="IPR015943">
    <property type="entry name" value="WD40/YVTN_repeat-like_dom_sf"/>
</dbReference>
<comment type="catalytic activity">
    <reaction evidence="1">
        <text>[protein]-peptidylproline (omega=180) = [protein]-peptidylproline (omega=0)</text>
        <dbReference type="Rhea" id="RHEA:16237"/>
        <dbReference type="Rhea" id="RHEA-COMP:10747"/>
        <dbReference type="Rhea" id="RHEA-COMP:10748"/>
        <dbReference type="ChEBI" id="CHEBI:83833"/>
        <dbReference type="ChEBI" id="CHEBI:83834"/>
        <dbReference type="EC" id="5.2.1.8"/>
    </reaction>
</comment>
<dbReference type="InterPro" id="IPR001680">
    <property type="entry name" value="WD40_rpt"/>
</dbReference>